<dbReference type="CDD" id="cd02440">
    <property type="entry name" value="AdoMet_MTases"/>
    <property type="match status" value="1"/>
</dbReference>
<dbReference type="GO" id="GO:0008757">
    <property type="term" value="F:S-adenosylmethionine-dependent methyltransferase activity"/>
    <property type="evidence" value="ECO:0007669"/>
    <property type="project" value="InterPro"/>
</dbReference>
<reference evidence="2" key="2">
    <citation type="submission" date="2020-09" db="EMBL/GenBank/DDBJ databases">
        <authorList>
            <person name="Sun Q."/>
            <person name="Kim S."/>
        </authorList>
    </citation>
    <scope>NUCLEOTIDE SEQUENCE</scope>
    <source>
        <strain evidence="2">KCTC 42590</strain>
    </source>
</reference>
<protein>
    <submittedName>
        <fullName evidence="2">Methyltransferase type 11</fullName>
    </submittedName>
</protein>
<keyword evidence="2" id="KW-0489">Methyltransferase</keyword>
<accession>A0A919AIR8</accession>
<reference evidence="2" key="1">
    <citation type="journal article" date="2014" name="Int. J. Syst. Evol. Microbiol.">
        <title>Complete genome sequence of Corynebacterium casei LMG S-19264T (=DSM 44701T), isolated from a smear-ripened cheese.</title>
        <authorList>
            <consortium name="US DOE Joint Genome Institute (JGI-PGF)"/>
            <person name="Walter F."/>
            <person name="Albersmeier A."/>
            <person name="Kalinowski J."/>
            <person name="Ruckert C."/>
        </authorList>
    </citation>
    <scope>NUCLEOTIDE SEQUENCE</scope>
    <source>
        <strain evidence="2">KCTC 42590</strain>
    </source>
</reference>
<feature type="domain" description="Methyltransferase type 11" evidence="1">
    <location>
        <begin position="83"/>
        <end position="130"/>
    </location>
</feature>
<dbReference type="AlphaFoldDB" id="A0A919AIR8"/>
<evidence type="ECO:0000313" key="2">
    <source>
        <dbReference type="EMBL" id="GHF11784.1"/>
    </source>
</evidence>
<keyword evidence="2" id="KW-0808">Transferase</keyword>
<evidence type="ECO:0000313" key="3">
    <source>
        <dbReference type="Proteomes" id="UP000630923"/>
    </source>
</evidence>
<dbReference type="InterPro" id="IPR013216">
    <property type="entry name" value="Methyltransf_11"/>
</dbReference>
<dbReference type="RefSeq" id="WP_191249703.1">
    <property type="nucleotide sequence ID" value="NZ_BNCI01000001.1"/>
</dbReference>
<dbReference type="Gene3D" id="3.40.50.150">
    <property type="entry name" value="Vaccinia Virus protein VP39"/>
    <property type="match status" value="1"/>
</dbReference>
<proteinExistence type="predicted"/>
<comment type="caution">
    <text evidence="2">The sequence shown here is derived from an EMBL/GenBank/DDBJ whole genome shotgun (WGS) entry which is preliminary data.</text>
</comment>
<evidence type="ECO:0000259" key="1">
    <source>
        <dbReference type="Pfam" id="PF08241"/>
    </source>
</evidence>
<dbReference type="Pfam" id="PF08241">
    <property type="entry name" value="Methyltransf_11"/>
    <property type="match status" value="1"/>
</dbReference>
<organism evidence="2 3">
    <name type="scientific">Kordiimonas sediminis</name>
    <dbReference type="NCBI Taxonomy" id="1735581"/>
    <lineage>
        <taxon>Bacteria</taxon>
        <taxon>Pseudomonadati</taxon>
        <taxon>Pseudomonadota</taxon>
        <taxon>Alphaproteobacteria</taxon>
        <taxon>Kordiimonadales</taxon>
        <taxon>Kordiimonadaceae</taxon>
        <taxon>Kordiimonas</taxon>
    </lineage>
</organism>
<name>A0A919AIR8_9PROT</name>
<dbReference type="EMBL" id="BNCI01000001">
    <property type="protein sequence ID" value="GHF11784.1"/>
    <property type="molecule type" value="Genomic_DNA"/>
</dbReference>
<keyword evidence="3" id="KW-1185">Reference proteome</keyword>
<sequence>MQPDVLTYNRFYQRPLGAAAASIVGDMVMRHTPHVSGKRVVGLGYSLPYLERLMAEGALPVAFMPARQGVCHWPDSASPLSALVDVYDLPLADSSVDMVIAVHALEHANRPAAFLREIWRVLVPGGKVMIIVPNRRRMWAALEATPFGHGRPYSKGQLYTLMEDQMLSPLGWSTALMQPPCGIKLFAKSMRFVETPVRILGKNLGGALMVHADKQMYGTVVKSRRVPRTVPVVMGP</sequence>
<dbReference type="InterPro" id="IPR029063">
    <property type="entry name" value="SAM-dependent_MTases_sf"/>
</dbReference>
<dbReference type="SUPFAM" id="SSF53335">
    <property type="entry name" value="S-adenosyl-L-methionine-dependent methyltransferases"/>
    <property type="match status" value="1"/>
</dbReference>
<dbReference type="Proteomes" id="UP000630923">
    <property type="component" value="Unassembled WGS sequence"/>
</dbReference>
<gene>
    <name evidence="2" type="ORF">GCM10017044_02040</name>
</gene>
<dbReference type="GO" id="GO:0032259">
    <property type="term" value="P:methylation"/>
    <property type="evidence" value="ECO:0007669"/>
    <property type="project" value="UniProtKB-KW"/>
</dbReference>